<dbReference type="EMBL" id="SNXO01000015">
    <property type="protein sequence ID" value="TDP56393.1"/>
    <property type="molecule type" value="Genomic_DNA"/>
</dbReference>
<name>A0A4R6Q4I3_9FIRM</name>
<dbReference type="AlphaFoldDB" id="A0A4R6Q4I3"/>
<dbReference type="SUPFAM" id="SSF57783">
    <property type="entry name" value="Zinc beta-ribbon"/>
    <property type="match status" value="1"/>
</dbReference>
<keyword evidence="3" id="KW-1185">Reference proteome</keyword>
<proteinExistence type="predicted"/>
<evidence type="ECO:0000313" key="2">
    <source>
        <dbReference type="EMBL" id="TDP56393.1"/>
    </source>
</evidence>
<dbReference type="CDD" id="cd01029">
    <property type="entry name" value="TOPRIM_primases"/>
    <property type="match status" value="1"/>
</dbReference>
<dbReference type="Pfam" id="PF13155">
    <property type="entry name" value="Toprim_2"/>
    <property type="match status" value="1"/>
</dbReference>
<accession>A0A4R6Q4I3</accession>
<dbReference type="InterPro" id="IPR034154">
    <property type="entry name" value="TOPRIM_DnaG/twinkle"/>
</dbReference>
<sequence length="321" mass="36791">MPYIPPEVITEAKRMDLLTYLKNYEPSEIVKLSGNNYSTKEHDSLKISNGKWMWWSRGIGGKSALDFLIKVRGLNFIEAVETIMGNVSVCSPTYEILQKDYEDRPLLLPEKSPTNGVATEYLFKRGIDYEIINYCLDRDLIMESLPYHNVVFVGYDENKEAKYGAYRATNGKRIMGDCSGSKKEYSFRLIGGNDNVLHLFECAIDLLSYATLCKLGGKNWRDMNLVSLSGVYSPKKNIEESKVPVTVEKFLEEHKGTRSIVLHFDNDIAGRKATQGLKAVLQSEYKVVDKPPLKGKDFNDFLCIRMNINQNKFKEERKEYR</sequence>
<feature type="domain" description="DUF3991" evidence="1">
    <location>
        <begin position="120"/>
        <end position="189"/>
    </location>
</feature>
<organism evidence="2 3">
    <name type="scientific">Aminicella lysinilytica</name>
    <dbReference type="NCBI Taxonomy" id="433323"/>
    <lineage>
        <taxon>Bacteria</taxon>
        <taxon>Bacillati</taxon>
        <taxon>Bacillota</taxon>
        <taxon>Clostridia</taxon>
        <taxon>Peptostreptococcales</taxon>
        <taxon>Anaerovoracaceae</taxon>
        <taxon>Aminicella</taxon>
    </lineage>
</organism>
<dbReference type="OrthoDB" id="9802530at2"/>
<evidence type="ECO:0000313" key="3">
    <source>
        <dbReference type="Proteomes" id="UP000295500"/>
    </source>
</evidence>
<comment type="caution">
    <text evidence="2">The sequence shown here is derived from an EMBL/GenBank/DDBJ whole genome shotgun (WGS) entry which is preliminary data.</text>
</comment>
<dbReference type="Proteomes" id="UP000295500">
    <property type="component" value="Unassembled WGS sequence"/>
</dbReference>
<protein>
    <submittedName>
        <fullName evidence="2">Uncharacterized protein DUF3991</fullName>
    </submittedName>
</protein>
<dbReference type="RefSeq" id="WP_133528362.1">
    <property type="nucleotide sequence ID" value="NZ_SNXO01000015.1"/>
</dbReference>
<gene>
    <name evidence="2" type="ORF">EV211_11515</name>
</gene>
<evidence type="ECO:0000259" key="1">
    <source>
        <dbReference type="Pfam" id="PF13154"/>
    </source>
</evidence>
<dbReference type="Gene3D" id="3.40.1360.10">
    <property type="match status" value="1"/>
</dbReference>
<dbReference type="InterPro" id="IPR025054">
    <property type="entry name" value="DUF3991"/>
</dbReference>
<dbReference type="Pfam" id="PF13154">
    <property type="entry name" value="DUF3991"/>
    <property type="match status" value="1"/>
</dbReference>
<reference evidence="2 3" key="1">
    <citation type="submission" date="2019-03" db="EMBL/GenBank/DDBJ databases">
        <title>Genomic Encyclopedia of Type Strains, Phase IV (KMG-IV): sequencing the most valuable type-strain genomes for metagenomic binning, comparative biology and taxonomic classification.</title>
        <authorList>
            <person name="Goeker M."/>
        </authorList>
    </citation>
    <scope>NUCLEOTIDE SEQUENCE [LARGE SCALE GENOMIC DNA]</scope>
    <source>
        <strain evidence="2 3">DSM 28287</strain>
    </source>
</reference>